<reference evidence="2 3" key="1">
    <citation type="submission" date="2017-02" db="EMBL/GenBank/DDBJ databases">
        <title>The complete genomic sequence of a novel cold adapted crude oil-degrading bacterium Planococcus qaidamina Y42.</title>
        <authorList>
            <person name="Yang R."/>
        </authorList>
    </citation>
    <scope>NUCLEOTIDE SEQUENCE [LARGE SCALE GENOMIC DNA]</scope>
    <source>
        <strain evidence="2 3">Y42</strain>
    </source>
</reference>
<dbReference type="KEGG" id="pmar:B0X71_13675"/>
<sequence length="169" mass="19315">MMTIQCTKKMLDSMKVKPEPKPGDEQDALYAWHANLLMLQRRKFILLMNNKTRYNFLIGPVTKKEMAKFEKIMRQELAANLAADGTDEELIKAYLSRMDGVRFTKTSERSILGQLNESAFYIEAILDSGESVSLSDINRRLNEFVMLKLPLVYSGKTMIAELTGRFAGH</sequence>
<dbReference type="Pfam" id="PF22016">
    <property type="entry name" value="DUF6933"/>
    <property type="match status" value="1"/>
</dbReference>
<dbReference type="InterPro" id="IPR053864">
    <property type="entry name" value="DUF6933"/>
</dbReference>
<proteinExistence type="predicted"/>
<gene>
    <name evidence="2" type="ORF">B0X71_13675</name>
</gene>
<organism evidence="2 3">
    <name type="scientific">Planococcus lenghuensis</name>
    <dbReference type="NCBI Taxonomy" id="2213202"/>
    <lineage>
        <taxon>Bacteria</taxon>
        <taxon>Bacillati</taxon>
        <taxon>Bacillota</taxon>
        <taxon>Bacilli</taxon>
        <taxon>Bacillales</taxon>
        <taxon>Caryophanaceae</taxon>
        <taxon>Planococcus</taxon>
    </lineage>
</organism>
<evidence type="ECO:0000313" key="3">
    <source>
        <dbReference type="Proteomes" id="UP000188184"/>
    </source>
</evidence>
<dbReference type="OrthoDB" id="9801392at2"/>
<name>A0A1Q2L0Q9_9BACL</name>
<keyword evidence="3" id="KW-1185">Reference proteome</keyword>
<evidence type="ECO:0000259" key="1">
    <source>
        <dbReference type="Pfam" id="PF22016"/>
    </source>
</evidence>
<dbReference type="RefSeq" id="WP_077589938.1">
    <property type="nucleotide sequence ID" value="NZ_CP019640.1"/>
</dbReference>
<dbReference type="EMBL" id="CP019640">
    <property type="protein sequence ID" value="AQQ54045.1"/>
    <property type="molecule type" value="Genomic_DNA"/>
</dbReference>
<feature type="domain" description="DUF6933" evidence="1">
    <location>
        <begin position="3"/>
        <end position="148"/>
    </location>
</feature>
<dbReference type="AlphaFoldDB" id="A0A1Q2L0Q9"/>
<dbReference type="Proteomes" id="UP000188184">
    <property type="component" value="Chromosome"/>
</dbReference>
<evidence type="ECO:0000313" key="2">
    <source>
        <dbReference type="EMBL" id="AQQ54045.1"/>
    </source>
</evidence>
<protein>
    <recommendedName>
        <fullName evidence="1">DUF6933 domain-containing protein</fullName>
    </recommendedName>
</protein>
<accession>A0A1Q2L0Q9</accession>